<organism evidence="1 2">
    <name type="scientific">Cotesia congregata</name>
    <name type="common">Parasitoid wasp</name>
    <name type="synonym">Apanteles congregatus</name>
    <dbReference type="NCBI Taxonomy" id="51543"/>
    <lineage>
        <taxon>Eukaryota</taxon>
        <taxon>Metazoa</taxon>
        <taxon>Ecdysozoa</taxon>
        <taxon>Arthropoda</taxon>
        <taxon>Hexapoda</taxon>
        <taxon>Insecta</taxon>
        <taxon>Pterygota</taxon>
        <taxon>Neoptera</taxon>
        <taxon>Endopterygota</taxon>
        <taxon>Hymenoptera</taxon>
        <taxon>Apocrita</taxon>
        <taxon>Ichneumonoidea</taxon>
        <taxon>Braconidae</taxon>
        <taxon>Microgastrinae</taxon>
        <taxon>Cotesia</taxon>
    </lineage>
</organism>
<dbReference type="Gene3D" id="1.50.10.100">
    <property type="entry name" value="Chondroitin AC/alginate lyase"/>
    <property type="match status" value="1"/>
</dbReference>
<dbReference type="EMBL" id="CAJNRD030001117">
    <property type="protein sequence ID" value="CAG5078895.1"/>
    <property type="molecule type" value="Genomic_DNA"/>
</dbReference>
<gene>
    <name evidence="1" type="ORF">HICCMSTLAB_LOCUS2872</name>
</gene>
<sequence length="622" mass="71102">MKFQKFLLIGLAAGILVGAITWIIISSRKIQDDPRTIPIKQALILPRVVLSSEFVSLIDANDSNLKDFADHAYPGWDQKTDQLKKLALFAIKLLDFWATYGRKKSRNYPKIAESVVSQVVGKLKQSDMSKVPWGDNWYTFSALVTRMLVMYEYVGDEPDLKRACHDQVIRIIPSVGTTHEILDSEDYNTMNIYFTAVPRLCSNFMFDFNAYNADIKTPAFIKVKKFLSFEEVKVDEPKTGVYRDLSWIHFTNVASYQLLFELYNFHERVYTALGHTNRIRELAEAIIPKILHPQIPYRPLGLSGRNDVIYSRTNYWELVPNSFGVHIMPFIGFGVFKTPEFLFYVRVQRPGIAAYVTNSFETEKIFALAWMQLPKLYFRNYKSFTDYDATLTAKLLMESPGLLLIKGEDYSSNVLSSKNENLKAYHADPGSIDSFIGTVRSSKDRDALFWKNKYKFSAVYGNCTITEIGIVWDTTVTFRLEVHNQSGKELAFRLKTLGHYLSTNVYSINDTIEYYIEGNAVGEVLKIPARGNPVVIQWGFGIQEDNRGTITCPNGRVKFETNCIAFEVQTIENNGNFVVRNEKGNIIAGGSSSSDPEHSFQFENVTLVRNKDNFMYYPSETH</sequence>
<dbReference type="InterPro" id="IPR008929">
    <property type="entry name" value="Chondroitin_lyas"/>
</dbReference>
<evidence type="ECO:0000313" key="1">
    <source>
        <dbReference type="EMBL" id="CAG5078895.1"/>
    </source>
</evidence>
<comment type="caution">
    <text evidence="1">The sequence shown here is derived from an EMBL/GenBank/DDBJ whole genome shotgun (WGS) entry which is preliminary data.</text>
</comment>
<proteinExistence type="predicted"/>
<dbReference type="AlphaFoldDB" id="A0A8J2H715"/>
<reference evidence="1" key="1">
    <citation type="submission" date="2021-04" db="EMBL/GenBank/DDBJ databases">
        <authorList>
            <person name="Chebbi M.A.C M."/>
        </authorList>
    </citation>
    <scope>NUCLEOTIDE SEQUENCE</scope>
</reference>
<name>A0A8J2H715_COTCN</name>
<protein>
    <submittedName>
        <fullName evidence="1">Cc_odve66_18</fullName>
    </submittedName>
</protein>
<dbReference type="Proteomes" id="UP000786811">
    <property type="component" value="Unassembled WGS sequence"/>
</dbReference>
<dbReference type="OrthoDB" id="7672748at2759"/>
<keyword evidence="2" id="KW-1185">Reference proteome</keyword>
<evidence type="ECO:0000313" key="2">
    <source>
        <dbReference type="Proteomes" id="UP000786811"/>
    </source>
</evidence>
<accession>A0A8J2H715</accession>